<sequence>MIDLQKKLDLPIFLGEKGFLEFHEPLLPMAPKKRTLAEMKDYLADPEAKFSGDSVYDMYRGVHLPQDKQNFKNTGIRFDITVFHPGMLGKEFCKTAGHFHPFKQGTAVRYPETYEVVKGNALFLMQRMDNLFEKVINFYAIEVNESQDVIFLPGYAHFLINATEETLITSNWSADNFDSLYEPVAKFHGAAYYVVKGPDGKPQFLPNKNYGDVPALIKLRPKELPQFGLINNQPA</sequence>
<name>A0A2M7IJ58_9BACT</name>
<accession>A0A2M7IJ58</accession>
<comment type="catalytic activity">
    <reaction evidence="6">
        <text>alpha-D-glucose 6-phosphate = beta-D-fructose 6-phosphate</text>
        <dbReference type="Rhea" id="RHEA:11816"/>
        <dbReference type="ChEBI" id="CHEBI:57634"/>
        <dbReference type="ChEBI" id="CHEBI:58225"/>
        <dbReference type="EC" id="5.3.1.9"/>
    </reaction>
</comment>
<dbReference type="GO" id="GO:0005737">
    <property type="term" value="C:cytoplasm"/>
    <property type="evidence" value="ECO:0007669"/>
    <property type="project" value="InterPro"/>
</dbReference>
<dbReference type="AlphaFoldDB" id="A0A2M7IJ58"/>
<dbReference type="Pfam" id="PF06560">
    <property type="entry name" value="GPI"/>
    <property type="match status" value="1"/>
</dbReference>
<evidence type="ECO:0000256" key="4">
    <source>
        <dbReference type="ARBA" id="ARBA00022432"/>
    </source>
</evidence>
<dbReference type="EMBL" id="PFGY01000019">
    <property type="protein sequence ID" value="PIW76567.1"/>
    <property type="molecule type" value="Genomic_DNA"/>
</dbReference>
<dbReference type="InterPro" id="IPR014710">
    <property type="entry name" value="RmlC-like_jellyroll"/>
</dbReference>
<evidence type="ECO:0000256" key="6">
    <source>
        <dbReference type="ARBA" id="ARBA00029321"/>
    </source>
</evidence>
<evidence type="ECO:0000256" key="2">
    <source>
        <dbReference type="ARBA" id="ARBA00006542"/>
    </source>
</evidence>
<proteinExistence type="inferred from homology"/>
<feature type="domain" description="Glucose-6-phosphate isomerase prokaryote" evidence="7">
    <location>
        <begin position="48"/>
        <end position="197"/>
    </location>
</feature>
<dbReference type="Proteomes" id="UP000229561">
    <property type="component" value="Unassembled WGS sequence"/>
</dbReference>
<dbReference type="Gene3D" id="2.60.120.10">
    <property type="entry name" value="Jelly Rolls"/>
    <property type="match status" value="1"/>
</dbReference>
<evidence type="ECO:0000256" key="1">
    <source>
        <dbReference type="ARBA" id="ARBA00004926"/>
    </source>
</evidence>
<dbReference type="GO" id="GO:0006096">
    <property type="term" value="P:glycolytic process"/>
    <property type="evidence" value="ECO:0007669"/>
    <property type="project" value="UniProtKB-UniPathway"/>
</dbReference>
<organism evidence="8 9">
    <name type="scientific">Candidatus Portnoybacteria bacterium CG_4_8_14_3_um_filter_40_10</name>
    <dbReference type="NCBI Taxonomy" id="1974801"/>
    <lineage>
        <taxon>Bacteria</taxon>
        <taxon>Candidatus Portnoyibacteriota</taxon>
    </lineage>
</organism>
<gene>
    <name evidence="8" type="ORF">CO001_00665</name>
</gene>
<feature type="non-terminal residue" evidence="8">
    <location>
        <position position="235"/>
    </location>
</feature>
<keyword evidence="4" id="KW-0312">Gluconeogenesis</keyword>
<dbReference type="UniPathway" id="UPA00109">
    <property type="reaction ID" value="UER00181"/>
</dbReference>
<dbReference type="SUPFAM" id="SSF51182">
    <property type="entry name" value="RmlC-like cupins"/>
    <property type="match status" value="1"/>
</dbReference>
<dbReference type="InterPro" id="IPR011051">
    <property type="entry name" value="RmlC_Cupin_sf"/>
</dbReference>
<reference evidence="9" key="1">
    <citation type="submission" date="2017-09" db="EMBL/GenBank/DDBJ databases">
        <title>Depth-based differentiation of microbial function through sediment-hosted aquifers and enrichment of novel symbionts in the deep terrestrial subsurface.</title>
        <authorList>
            <person name="Probst A.J."/>
            <person name="Ladd B."/>
            <person name="Jarett J.K."/>
            <person name="Geller-Mcgrath D.E."/>
            <person name="Sieber C.M.K."/>
            <person name="Emerson J.B."/>
            <person name="Anantharaman K."/>
            <person name="Thomas B.C."/>
            <person name="Malmstrom R."/>
            <person name="Stieglmeier M."/>
            <person name="Klingl A."/>
            <person name="Woyke T."/>
            <person name="Ryan C.M."/>
            <person name="Banfield J.F."/>
        </authorList>
    </citation>
    <scope>NUCLEOTIDE SEQUENCE [LARGE SCALE GENOMIC DNA]</scope>
</reference>
<evidence type="ECO:0000313" key="9">
    <source>
        <dbReference type="Proteomes" id="UP000229561"/>
    </source>
</evidence>
<comment type="similarity">
    <text evidence="2">Belongs to the archaeal-type GPI family.</text>
</comment>
<comment type="caution">
    <text evidence="8">The sequence shown here is derived from an EMBL/GenBank/DDBJ whole genome shotgun (WGS) entry which is preliminary data.</text>
</comment>
<keyword evidence="5" id="KW-0324">Glycolysis</keyword>
<dbReference type="EC" id="5.3.1.9" evidence="3"/>
<evidence type="ECO:0000256" key="5">
    <source>
        <dbReference type="ARBA" id="ARBA00023152"/>
    </source>
</evidence>
<evidence type="ECO:0000313" key="8">
    <source>
        <dbReference type="EMBL" id="PIW76567.1"/>
    </source>
</evidence>
<evidence type="ECO:0000256" key="3">
    <source>
        <dbReference type="ARBA" id="ARBA00011952"/>
    </source>
</evidence>
<protein>
    <recommendedName>
        <fullName evidence="3">glucose-6-phosphate isomerase</fullName>
        <ecNumber evidence="3">5.3.1.9</ecNumber>
    </recommendedName>
</protein>
<dbReference type="GO" id="GO:0004347">
    <property type="term" value="F:glucose-6-phosphate isomerase activity"/>
    <property type="evidence" value="ECO:0007669"/>
    <property type="project" value="UniProtKB-EC"/>
</dbReference>
<dbReference type="GO" id="GO:0006094">
    <property type="term" value="P:gluconeogenesis"/>
    <property type="evidence" value="ECO:0007669"/>
    <property type="project" value="UniProtKB-KW"/>
</dbReference>
<comment type="pathway">
    <text evidence="1">Carbohydrate degradation; glycolysis; D-glyceraldehyde 3-phosphate and glycerone phosphate from D-glucose: step 2/4.</text>
</comment>
<dbReference type="CDD" id="cd02218">
    <property type="entry name" value="cupin_PGI"/>
    <property type="match status" value="1"/>
</dbReference>
<evidence type="ECO:0000259" key="7">
    <source>
        <dbReference type="Pfam" id="PF06560"/>
    </source>
</evidence>
<dbReference type="InterPro" id="IPR010551">
    <property type="entry name" value="G6P_isomerase_prok"/>
</dbReference>